<dbReference type="Proteomes" id="UP000321612">
    <property type="component" value="Unassembled WGS sequence"/>
</dbReference>
<gene>
    <name evidence="1" type="ORF">ETF27_08240</name>
</gene>
<reference evidence="2" key="1">
    <citation type="submission" date="2019-05" db="EMBL/GenBank/DDBJ databases">
        <title>Prevotella brunnea sp. nov., isolated from a wound of a patient.</title>
        <authorList>
            <person name="Buhl M."/>
        </authorList>
    </citation>
    <scope>NUCLEOTIDE SEQUENCE [LARGE SCALE GENOMIC DNA]</scope>
    <source>
        <strain evidence="2">A2672</strain>
    </source>
</reference>
<comment type="caution">
    <text evidence="1">The sequence shown here is derived from an EMBL/GenBank/DDBJ whole genome shotgun (WGS) entry which is preliminary data.</text>
</comment>
<dbReference type="OrthoDB" id="1076934at2"/>
<sequence length="190" mass="22362">MPKRYFAVFLFLLSMLYGFAQEVLVCDGLTRFPLRDVEIFADGEPMGKTNYLGLMQLPDSFKTATFQRKGFHSEKLTRQEIFTDTVFLFPTEHYMDEVVVTAKQIVSGKELLKRMPKRDILEATPRHDITEFDIGLMLDKRLRRDKKHVEQVRKIFDKLDGLDVDDPVIREYNRTRKEKNDEKAKSANRH</sequence>
<evidence type="ECO:0000313" key="2">
    <source>
        <dbReference type="Proteomes" id="UP000321612"/>
    </source>
</evidence>
<protein>
    <submittedName>
        <fullName evidence="1">Uncharacterized protein</fullName>
    </submittedName>
</protein>
<dbReference type="EMBL" id="SDIK01000059">
    <property type="protein sequence ID" value="TXJ60446.1"/>
    <property type="molecule type" value="Genomic_DNA"/>
</dbReference>
<evidence type="ECO:0000313" key="1">
    <source>
        <dbReference type="EMBL" id="TXJ60446.1"/>
    </source>
</evidence>
<keyword evidence="2" id="KW-1185">Reference proteome</keyword>
<dbReference type="AlphaFoldDB" id="A0A5C8GF47"/>
<organism evidence="1 2">
    <name type="scientific">Prevotella brunnea</name>
    <dbReference type="NCBI Taxonomy" id="2508867"/>
    <lineage>
        <taxon>Bacteria</taxon>
        <taxon>Pseudomonadati</taxon>
        <taxon>Bacteroidota</taxon>
        <taxon>Bacteroidia</taxon>
        <taxon>Bacteroidales</taxon>
        <taxon>Prevotellaceae</taxon>
        <taxon>Prevotella</taxon>
    </lineage>
</organism>
<name>A0A5C8GF47_9BACT</name>
<proteinExistence type="predicted"/>
<dbReference type="RefSeq" id="WP_130830612.1">
    <property type="nucleotide sequence ID" value="NZ_SDIK01000059.1"/>
</dbReference>
<accession>A0A5C8GF47</accession>